<dbReference type="InterPro" id="IPR049630">
    <property type="entry name" value="DYDC-like_DD"/>
</dbReference>
<evidence type="ECO:0000313" key="4">
    <source>
        <dbReference type="EMBL" id="KAG7401175.1"/>
    </source>
</evidence>
<dbReference type="InterPro" id="IPR037856">
    <property type="entry name" value="Sdc1/DPY30"/>
</dbReference>
<dbReference type="Proteomes" id="UP000693981">
    <property type="component" value="Unassembled WGS sequence"/>
</dbReference>
<proteinExistence type="inferred from homology"/>
<comment type="caution">
    <text evidence="4">The sequence shown here is derived from an EMBL/GenBank/DDBJ whole genome shotgun (WGS) entry which is preliminary data.</text>
</comment>
<organism evidence="4 5">
    <name type="scientific">Phytophthora boehmeriae</name>
    <dbReference type="NCBI Taxonomy" id="109152"/>
    <lineage>
        <taxon>Eukaryota</taxon>
        <taxon>Sar</taxon>
        <taxon>Stramenopiles</taxon>
        <taxon>Oomycota</taxon>
        <taxon>Peronosporomycetes</taxon>
        <taxon>Peronosporales</taxon>
        <taxon>Peronosporaceae</taxon>
        <taxon>Phytophthora</taxon>
    </lineage>
</organism>
<name>A0A8T1X5D7_9STRA</name>
<protein>
    <recommendedName>
        <fullName evidence="3">PLD phosphodiesterase domain-containing protein</fullName>
    </recommendedName>
</protein>
<dbReference type="InterPro" id="IPR025202">
    <property type="entry name" value="PLD-like_dom"/>
</dbReference>
<dbReference type="PANTHER" id="PTHR23356:SF16">
    <property type="entry name" value="DPY30 DOMAIN CONTAINING 2"/>
    <property type="match status" value="1"/>
</dbReference>
<dbReference type="PANTHER" id="PTHR23356">
    <property type="entry name" value="DPY30-RELATED"/>
    <property type="match status" value="1"/>
</dbReference>
<evidence type="ECO:0000256" key="1">
    <source>
        <dbReference type="ARBA" id="ARBA00010849"/>
    </source>
</evidence>
<dbReference type="EMBL" id="JAGDFL010000016">
    <property type="protein sequence ID" value="KAG7401175.1"/>
    <property type="molecule type" value="Genomic_DNA"/>
</dbReference>
<accession>A0A8T1X5D7</accession>
<reference evidence="4" key="1">
    <citation type="submission" date="2021-02" db="EMBL/GenBank/DDBJ databases">
        <authorList>
            <person name="Palmer J.M."/>
        </authorList>
    </citation>
    <scope>NUCLEOTIDE SEQUENCE</scope>
    <source>
        <strain evidence="4">SCRP23</strain>
    </source>
</reference>
<dbReference type="PROSITE" id="PS50035">
    <property type="entry name" value="PLD"/>
    <property type="match status" value="1"/>
</dbReference>
<evidence type="ECO:0000256" key="2">
    <source>
        <dbReference type="SAM" id="MobiDB-lite"/>
    </source>
</evidence>
<dbReference type="GO" id="GO:0003824">
    <property type="term" value="F:catalytic activity"/>
    <property type="evidence" value="ECO:0007669"/>
    <property type="project" value="InterPro"/>
</dbReference>
<dbReference type="InterPro" id="IPR001736">
    <property type="entry name" value="PLipase_D/transphosphatidylase"/>
</dbReference>
<feature type="region of interest" description="Disordered" evidence="2">
    <location>
        <begin position="58"/>
        <end position="93"/>
    </location>
</feature>
<dbReference type="CDD" id="cd22966">
    <property type="entry name" value="DD_DYDC-like"/>
    <property type="match status" value="1"/>
</dbReference>
<dbReference type="InterPro" id="IPR007858">
    <property type="entry name" value="Dpy-30_motif"/>
</dbReference>
<gene>
    <name evidence="4" type="ORF">PHYBOEH_002359</name>
</gene>
<sequence>MASFDVDHAYLRRTVGAPLTEAMDQLAILQPEDPVEFLGQYLLKHVANVETQEQLQLRRDQQQQSDVPSPLQHPTDSYAASTEEVNQQQLQWEKQQQEEQLMQTQLHREPSVSLVFHKFLQWLCTTLEAEEAYVGRKCTDPQGNSVVHFVASSRPQDSKVVDKFVTQPPDGEEDEARRDLGVTFDVFKEVAPVTEDGSPVLDAEGNPLPPASVKFVQVENVLRDPRVKFFGVPKLGALLTRAGQYKSYLHADVLNESNPEEPNVVEQSLVFSVDTPWVKHARSPRQRQSDFVASQRYSSLRSRKKSELCMKDFERGSSDEPILREFLVAFAAQVSVQEDNLATQLPPPAEGEEVSEVAQQQRTAKEAELRLAFLTPLLTSHIPTLSMASARVLPFKLLVLSTFAVALELLGYTHSKASLLRPTSLKDNSWHFEEVISGNERKMQDESFSRTLSPGAAATAHYNKAQQFKTQLLNLLGYKNRISIFCSSELMHWKAAVFDSKVLLFGSANWSVSGLTGRNIEYTVVFVGTLVHVFEAELERMYDLEDGTSQSKQFYRCREEDLLSL</sequence>
<dbReference type="GO" id="GO:0048188">
    <property type="term" value="C:Set1C/COMPASS complex"/>
    <property type="evidence" value="ECO:0007669"/>
    <property type="project" value="InterPro"/>
</dbReference>
<keyword evidence="5" id="KW-1185">Reference proteome</keyword>
<dbReference type="Pfam" id="PF13091">
    <property type="entry name" value="PLDc_2"/>
    <property type="match status" value="1"/>
</dbReference>
<dbReference type="OrthoDB" id="432281at2759"/>
<dbReference type="Pfam" id="PF05186">
    <property type="entry name" value="Dpy-30"/>
    <property type="match status" value="1"/>
</dbReference>
<comment type="similarity">
    <text evidence="1">Belongs to the dpy-30 family.</text>
</comment>
<feature type="compositionally biased region" description="Polar residues" evidence="2">
    <location>
        <begin position="72"/>
        <end position="86"/>
    </location>
</feature>
<evidence type="ECO:0000259" key="3">
    <source>
        <dbReference type="PROSITE" id="PS50035"/>
    </source>
</evidence>
<dbReference type="AlphaFoldDB" id="A0A8T1X5D7"/>
<feature type="domain" description="PLD phosphodiesterase" evidence="3">
    <location>
        <begin position="487"/>
        <end position="514"/>
    </location>
</feature>
<evidence type="ECO:0000313" key="5">
    <source>
        <dbReference type="Proteomes" id="UP000693981"/>
    </source>
</evidence>